<organism evidence="2 3">
    <name type="scientific">Lithospermum erythrorhizon</name>
    <name type="common">Purple gromwell</name>
    <name type="synonym">Lithospermum officinale var. erythrorhizon</name>
    <dbReference type="NCBI Taxonomy" id="34254"/>
    <lineage>
        <taxon>Eukaryota</taxon>
        <taxon>Viridiplantae</taxon>
        <taxon>Streptophyta</taxon>
        <taxon>Embryophyta</taxon>
        <taxon>Tracheophyta</taxon>
        <taxon>Spermatophyta</taxon>
        <taxon>Magnoliopsida</taxon>
        <taxon>eudicotyledons</taxon>
        <taxon>Gunneridae</taxon>
        <taxon>Pentapetalae</taxon>
        <taxon>asterids</taxon>
        <taxon>lamiids</taxon>
        <taxon>Boraginales</taxon>
        <taxon>Boraginaceae</taxon>
        <taxon>Boraginoideae</taxon>
        <taxon>Lithospermeae</taxon>
        <taxon>Lithospermum</taxon>
    </lineage>
</organism>
<gene>
    <name evidence="2" type="ORF">LIER_27119</name>
</gene>
<feature type="compositionally biased region" description="Polar residues" evidence="1">
    <location>
        <begin position="159"/>
        <end position="173"/>
    </location>
</feature>
<keyword evidence="3" id="KW-1185">Reference proteome</keyword>
<dbReference type="Proteomes" id="UP001454036">
    <property type="component" value="Unassembled WGS sequence"/>
</dbReference>
<evidence type="ECO:0000256" key="1">
    <source>
        <dbReference type="SAM" id="MobiDB-lite"/>
    </source>
</evidence>
<dbReference type="AlphaFoldDB" id="A0AAV3REV7"/>
<sequence length="195" mass="21904">MKSDGITPHPAPSNNILPQNTINLRRLIPQMTTTNENILTGRVARSPVHIASGILITKCSPWRTITPVQRRMHSQIVILILLIIMNMKVKVGALPLSQEGDHGHLTSSKRNKQSKEDKISRKDKCKEENQRLHSNASQKEYKRQMGRRHVPKEAHHTQKTGGVPNSRSRNTCIHHQGEEPPPLRGQKSGGLSTQL</sequence>
<accession>A0AAV3REV7</accession>
<reference evidence="2 3" key="1">
    <citation type="submission" date="2024-01" db="EMBL/GenBank/DDBJ databases">
        <title>The complete chloroplast genome sequence of Lithospermum erythrorhizon: insights into the phylogenetic relationship among Boraginaceae species and the maternal lineages of purple gromwells.</title>
        <authorList>
            <person name="Okada T."/>
            <person name="Watanabe K."/>
        </authorList>
    </citation>
    <scope>NUCLEOTIDE SEQUENCE [LARGE SCALE GENOMIC DNA]</scope>
</reference>
<feature type="compositionally biased region" description="Basic and acidic residues" evidence="1">
    <location>
        <begin position="113"/>
        <end position="131"/>
    </location>
</feature>
<name>A0AAV3REV7_LITER</name>
<protein>
    <submittedName>
        <fullName evidence="2">Uncharacterized protein</fullName>
    </submittedName>
</protein>
<proteinExistence type="predicted"/>
<feature type="region of interest" description="Disordered" evidence="1">
    <location>
        <begin position="97"/>
        <end position="195"/>
    </location>
</feature>
<evidence type="ECO:0000313" key="2">
    <source>
        <dbReference type="EMBL" id="GAA0173522.1"/>
    </source>
</evidence>
<dbReference type="EMBL" id="BAABME010008641">
    <property type="protein sequence ID" value="GAA0173522.1"/>
    <property type="molecule type" value="Genomic_DNA"/>
</dbReference>
<comment type="caution">
    <text evidence="2">The sequence shown here is derived from an EMBL/GenBank/DDBJ whole genome shotgun (WGS) entry which is preliminary data.</text>
</comment>
<evidence type="ECO:0000313" key="3">
    <source>
        <dbReference type="Proteomes" id="UP001454036"/>
    </source>
</evidence>